<dbReference type="OrthoDB" id="2998174at2759"/>
<dbReference type="GeneID" id="70291504"/>
<dbReference type="Proteomes" id="UP000887229">
    <property type="component" value="Unassembled WGS sequence"/>
</dbReference>
<dbReference type="RefSeq" id="XP_046119532.1">
    <property type="nucleotide sequence ID" value="XM_046260601.1"/>
</dbReference>
<name>A0A9P7ZNY2_9HYPO</name>
<dbReference type="EMBL" id="MU251250">
    <property type="protein sequence ID" value="KAG9255608.1"/>
    <property type="molecule type" value="Genomic_DNA"/>
</dbReference>
<keyword evidence="4" id="KW-1185">Reference proteome</keyword>
<organism evidence="3 4">
    <name type="scientific">Emericellopsis atlantica</name>
    <dbReference type="NCBI Taxonomy" id="2614577"/>
    <lineage>
        <taxon>Eukaryota</taxon>
        <taxon>Fungi</taxon>
        <taxon>Dikarya</taxon>
        <taxon>Ascomycota</taxon>
        <taxon>Pezizomycotina</taxon>
        <taxon>Sordariomycetes</taxon>
        <taxon>Hypocreomycetidae</taxon>
        <taxon>Hypocreales</taxon>
        <taxon>Bionectriaceae</taxon>
        <taxon>Emericellopsis</taxon>
    </lineage>
</organism>
<keyword evidence="2" id="KW-0456">Lyase</keyword>
<dbReference type="SUPFAM" id="SSF48576">
    <property type="entry name" value="Terpenoid synthases"/>
    <property type="match status" value="1"/>
</dbReference>
<protein>
    <submittedName>
        <fullName evidence="3">Longiborneol synthase</fullName>
    </submittedName>
</protein>
<sequence>MYRHGIHSSSSPWSRLMGRLLSTLKGFLTPGALPHLIEDDLSKNPKRLAAVCRPVCQDMLEQLNYPGAPVLKAESVEALLEYMYRRAVEIGVPLNTRISAKGFRLGYAEGLLAHPNHSVEAQGYVGLFTWLVVQYDDIVGQNDEMMEEATLFHQRFFNGEKQPNNLLEGIATLLREAHDHYDPVLANQLQISVLKFLTSNLLERHSGFQNMRVTPAGAGVKFPDFYRDMSGMNVAYAVFCYPKDQYPDVGAFLEAIPDMARFIDISNDVLSFYKEELGGDDRNYIHNRMEVSRKSIPVVLQETSDEAIACARRVDAILKGRGIYAQSWNDSVRGYMAMHTTNVRYRLDDLGLGEVHPLAPFEHKIGELFERIEK</sequence>
<evidence type="ECO:0000256" key="1">
    <source>
        <dbReference type="ARBA" id="ARBA00007946"/>
    </source>
</evidence>
<evidence type="ECO:0000256" key="2">
    <source>
        <dbReference type="ARBA" id="ARBA00023239"/>
    </source>
</evidence>
<dbReference type="InterPro" id="IPR008949">
    <property type="entry name" value="Isoprenoid_synthase_dom_sf"/>
</dbReference>
<proteinExistence type="inferred from homology"/>
<dbReference type="Gene3D" id="1.10.600.10">
    <property type="entry name" value="Farnesyl Diphosphate Synthase"/>
    <property type="match status" value="1"/>
</dbReference>
<dbReference type="GO" id="GO:0016838">
    <property type="term" value="F:carbon-oxygen lyase activity, acting on phosphates"/>
    <property type="evidence" value="ECO:0007669"/>
    <property type="project" value="InterPro"/>
</dbReference>
<evidence type="ECO:0000313" key="3">
    <source>
        <dbReference type="EMBL" id="KAG9255608.1"/>
    </source>
</evidence>
<comment type="similarity">
    <text evidence="1">Belongs to the trichodiene synthase family.</text>
</comment>
<dbReference type="Pfam" id="PF06330">
    <property type="entry name" value="TRI5"/>
    <property type="match status" value="1"/>
</dbReference>
<dbReference type="SFLD" id="SFLDG01021">
    <property type="entry name" value="Trichodiene_Synthase_Like"/>
    <property type="match status" value="1"/>
</dbReference>
<comment type="caution">
    <text evidence="3">The sequence shown here is derived from an EMBL/GenBank/DDBJ whole genome shotgun (WGS) entry which is preliminary data.</text>
</comment>
<evidence type="ECO:0000313" key="4">
    <source>
        <dbReference type="Proteomes" id="UP000887229"/>
    </source>
</evidence>
<dbReference type="SFLD" id="SFLDS00005">
    <property type="entry name" value="Isoprenoid_Synthase_Type_I"/>
    <property type="match status" value="1"/>
</dbReference>
<gene>
    <name evidence="3" type="ORF">F5Z01DRAFT_549588</name>
</gene>
<dbReference type="InterPro" id="IPR024652">
    <property type="entry name" value="Trichodiene_synth"/>
</dbReference>
<reference evidence="3" key="1">
    <citation type="journal article" date="2021" name="IMA Fungus">
        <title>Genomic characterization of three marine fungi, including Emericellopsis atlantica sp. nov. with signatures of a generalist lifestyle and marine biomass degradation.</title>
        <authorList>
            <person name="Hagestad O.C."/>
            <person name="Hou L."/>
            <person name="Andersen J.H."/>
            <person name="Hansen E.H."/>
            <person name="Altermark B."/>
            <person name="Li C."/>
            <person name="Kuhnert E."/>
            <person name="Cox R.J."/>
            <person name="Crous P.W."/>
            <person name="Spatafora J.W."/>
            <person name="Lail K."/>
            <person name="Amirebrahimi M."/>
            <person name="Lipzen A."/>
            <person name="Pangilinan J."/>
            <person name="Andreopoulos W."/>
            <person name="Hayes R.D."/>
            <person name="Ng V."/>
            <person name="Grigoriev I.V."/>
            <person name="Jackson S.A."/>
            <person name="Sutton T.D.S."/>
            <person name="Dobson A.D.W."/>
            <person name="Rama T."/>
        </authorList>
    </citation>
    <scope>NUCLEOTIDE SEQUENCE</scope>
    <source>
        <strain evidence="3">TS7</strain>
    </source>
</reference>
<dbReference type="AlphaFoldDB" id="A0A9P7ZNY2"/>
<accession>A0A9P7ZNY2</accession>